<sequence>MRYRVKYSSRLIRNKEYHGRSVIEVVMIKGNVKIDRKNLISILQSCLVLILVILVALMMVEIGNLKGTARVINYAGLVRGATQRAVKLEITGTRNDELIAYLDDILSDLTSGDGHYELVKLKDAAYQERLDIQSAYWEWLKAEVAAARQRGYENTQIVAMSETYFEMADETVSAAEHYSEKIAMKIRTIEILSALDMLCLVILIMLQTAMALKMARKNQLLEQKAYIDIHTGLPNKGSCEELLNNREILREPTACVIFDLNNLKTVNDTRGHSAGDQLILSFARLLRRVIPEKHFVGRYGGDEFMAVIYHTDRQEVEGILDSLRREADAANRDGNQLPLSYAYGWAISADYEGCIMQTLLDKADYCMYENKRAYYATHDRRAPRS</sequence>
<keyword evidence="1" id="KW-1133">Transmembrane helix</keyword>
<evidence type="ECO:0000313" key="4">
    <source>
        <dbReference type="Proteomes" id="UP001457197"/>
    </source>
</evidence>
<keyword evidence="4" id="KW-1185">Reference proteome</keyword>
<keyword evidence="1" id="KW-0472">Membrane</keyword>
<dbReference type="PROSITE" id="PS50887">
    <property type="entry name" value="GGDEF"/>
    <property type="match status" value="1"/>
</dbReference>
<dbReference type="PANTHER" id="PTHR45138">
    <property type="entry name" value="REGULATORY COMPONENTS OF SENSORY TRANSDUCTION SYSTEM"/>
    <property type="match status" value="1"/>
</dbReference>
<dbReference type="CDD" id="cd01949">
    <property type="entry name" value="GGDEF"/>
    <property type="match status" value="1"/>
</dbReference>
<dbReference type="SMART" id="SM00267">
    <property type="entry name" value="GGDEF"/>
    <property type="match status" value="1"/>
</dbReference>
<dbReference type="Gene3D" id="3.30.70.270">
    <property type="match status" value="1"/>
</dbReference>
<accession>A0ABV1AY79</accession>
<dbReference type="Pfam" id="PF00990">
    <property type="entry name" value="GGDEF"/>
    <property type="match status" value="1"/>
</dbReference>
<keyword evidence="3" id="KW-0548">Nucleotidyltransferase</keyword>
<proteinExistence type="predicted"/>
<dbReference type="NCBIfam" id="TIGR00254">
    <property type="entry name" value="GGDEF"/>
    <property type="match status" value="1"/>
</dbReference>
<gene>
    <name evidence="3" type="ORF">WMO44_11260</name>
</gene>
<dbReference type="InterPro" id="IPR043128">
    <property type="entry name" value="Rev_trsase/Diguanyl_cyclase"/>
</dbReference>
<reference evidence="3 4" key="1">
    <citation type="submission" date="2024-03" db="EMBL/GenBank/DDBJ databases">
        <title>Human intestinal bacterial collection.</title>
        <authorList>
            <person name="Pauvert C."/>
            <person name="Hitch T.C.A."/>
            <person name="Clavel T."/>
        </authorList>
    </citation>
    <scope>NUCLEOTIDE SEQUENCE [LARGE SCALE GENOMIC DNA]</scope>
    <source>
        <strain evidence="3 4">CLA-AA-H175</strain>
    </source>
</reference>
<keyword evidence="3" id="KW-0808">Transferase</keyword>
<name>A0ABV1AY79_9FIRM</name>
<organism evidence="3 4">
    <name type="scientific">Faecalibacterium tardum</name>
    <dbReference type="NCBI Taxonomy" id="3133156"/>
    <lineage>
        <taxon>Bacteria</taxon>
        <taxon>Bacillati</taxon>
        <taxon>Bacillota</taxon>
        <taxon>Clostridia</taxon>
        <taxon>Eubacteriales</taxon>
        <taxon>Oscillospiraceae</taxon>
        <taxon>Faecalibacterium</taxon>
    </lineage>
</organism>
<dbReference type="PANTHER" id="PTHR45138:SF9">
    <property type="entry name" value="DIGUANYLATE CYCLASE DGCM-RELATED"/>
    <property type="match status" value="1"/>
</dbReference>
<dbReference type="EMBL" id="JBBMEO010000022">
    <property type="protein sequence ID" value="MEQ2362711.1"/>
    <property type="molecule type" value="Genomic_DNA"/>
</dbReference>
<dbReference type="Proteomes" id="UP001457197">
    <property type="component" value="Unassembled WGS sequence"/>
</dbReference>
<feature type="domain" description="GGDEF" evidence="2">
    <location>
        <begin position="251"/>
        <end position="380"/>
    </location>
</feature>
<comment type="caution">
    <text evidence="3">The sequence shown here is derived from an EMBL/GenBank/DDBJ whole genome shotgun (WGS) entry which is preliminary data.</text>
</comment>
<keyword evidence="1" id="KW-0812">Transmembrane</keyword>
<evidence type="ECO:0000256" key="1">
    <source>
        <dbReference type="SAM" id="Phobius"/>
    </source>
</evidence>
<dbReference type="InterPro" id="IPR000160">
    <property type="entry name" value="GGDEF_dom"/>
</dbReference>
<feature type="transmembrane region" description="Helical" evidence="1">
    <location>
        <begin position="39"/>
        <end position="60"/>
    </location>
</feature>
<dbReference type="InterPro" id="IPR029787">
    <property type="entry name" value="Nucleotide_cyclase"/>
</dbReference>
<evidence type="ECO:0000313" key="3">
    <source>
        <dbReference type="EMBL" id="MEQ2362711.1"/>
    </source>
</evidence>
<evidence type="ECO:0000259" key="2">
    <source>
        <dbReference type="PROSITE" id="PS50887"/>
    </source>
</evidence>
<dbReference type="InterPro" id="IPR050469">
    <property type="entry name" value="Diguanylate_Cyclase"/>
</dbReference>
<dbReference type="EC" id="2.7.7.65" evidence="3"/>
<protein>
    <submittedName>
        <fullName evidence="3">Diguanylate cyclase</fullName>
        <ecNumber evidence="3">2.7.7.65</ecNumber>
    </submittedName>
</protein>
<dbReference type="GO" id="GO:0052621">
    <property type="term" value="F:diguanylate cyclase activity"/>
    <property type="evidence" value="ECO:0007669"/>
    <property type="project" value="UniProtKB-EC"/>
</dbReference>
<dbReference type="SUPFAM" id="SSF55073">
    <property type="entry name" value="Nucleotide cyclase"/>
    <property type="match status" value="1"/>
</dbReference>